<evidence type="ECO:0000256" key="2">
    <source>
        <dbReference type="ARBA" id="ARBA00022612"/>
    </source>
</evidence>
<dbReference type="EMBL" id="BK015914">
    <property type="protein sequence ID" value="DAF84963.1"/>
    <property type="molecule type" value="Genomic_DNA"/>
</dbReference>
<organism evidence="5">
    <name type="scientific">Siphoviridae sp. ctEw721</name>
    <dbReference type="NCBI Taxonomy" id="2825400"/>
    <lineage>
        <taxon>Viruses</taxon>
        <taxon>Duplodnaviria</taxon>
        <taxon>Heunggongvirae</taxon>
        <taxon>Uroviricota</taxon>
        <taxon>Caudoviricetes</taxon>
    </lineage>
</organism>
<feature type="coiled-coil region" evidence="3">
    <location>
        <begin position="593"/>
        <end position="633"/>
    </location>
</feature>
<dbReference type="InterPro" id="IPR010090">
    <property type="entry name" value="Phage_tape_meas"/>
</dbReference>
<proteinExistence type="predicted"/>
<evidence type="ECO:0000256" key="1">
    <source>
        <dbReference type="ARBA" id="ARBA00022465"/>
    </source>
</evidence>
<protein>
    <submittedName>
        <fullName evidence="5">Minor tail protein</fullName>
    </submittedName>
</protein>
<dbReference type="PANTHER" id="PTHR37813">
    <property type="entry name" value="FELS-2 PROPHAGE PROTEIN"/>
    <property type="match status" value="1"/>
</dbReference>
<feature type="domain" description="Phage tail tape measure protein" evidence="4">
    <location>
        <begin position="4"/>
        <end position="170"/>
    </location>
</feature>
<dbReference type="Pfam" id="PF10145">
    <property type="entry name" value="PhageMin_Tail"/>
    <property type="match status" value="1"/>
</dbReference>
<evidence type="ECO:0000256" key="3">
    <source>
        <dbReference type="SAM" id="Coils"/>
    </source>
</evidence>
<name>A0A8S5TS02_9CAUD</name>
<feature type="coiled-coil region" evidence="3">
    <location>
        <begin position="1034"/>
        <end position="1100"/>
    </location>
</feature>
<keyword evidence="2" id="KW-1188">Viral release from host cell</keyword>
<feature type="coiled-coil region" evidence="3">
    <location>
        <begin position="1136"/>
        <end position="1179"/>
    </location>
</feature>
<dbReference type="PANTHER" id="PTHR37813:SF1">
    <property type="entry name" value="FELS-2 PROPHAGE PROTEIN"/>
    <property type="match status" value="1"/>
</dbReference>
<accession>A0A8S5TS02</accession>
<evidence type="ECO:0000259" key="4">
    <source>
        <dbReference type="Pfam" id="PF10145"/>
    </source>
</evidence>
<sequence length="1525" mass="169003">MISASEATTALTSSLKAFNLAAEDAIRVVDKLTKVDAQAAVSAGGIATALQKSATSAKLAGMSMDELIGSVSVIGEVTQQSMDTVGHAMKSILARYGNVKASVFTQMGLNDDGETSENINDIEKVLSKLGIRMRSSSTELRDITDVLDEVNEKWDTYDTVTKNALATAFGGTRMRENFLVLMENWNRVKELTEESANAAGTADEKYTAYMDSMEAATKRLQNAWEGFTQSLETSTVMKFLTNATAAIVENMDKLKYIITYIAAAGSAKIFDFFTNKGETGGFKGLIANIPFIGRGTKTNNILESIDKKVGNIEKGVGADSSANQTKNGGLISRIKTGFQQRADDKRLVRDNGGLRDADISFIQNYESGKFDKMNLTSDEQFEFYKRYLKLKQTEGNISDAAARLAADKAMRAGVFQQTAAVSGIATAATQLMTTKQVSGYGQTVEETGSDKALRTGFATAGSIAGAASALIPVVGPMIAPIISSLGSIAGEGLAGLISKWFHKDELEMKQRVADAKDNLKALTSINNSVSENSSLMKETFLDSSGVKNLSKYVDELSEKLGELSNDALSEFLSTVSTSTEKFKTISDLSNYILEANAEERKEIQQRIEVATAKEQLKQTIASQEEERNKIKTKISPLTFQGNELELQTRVQGQLIDDSNTKISGEMQKEMEKYAVFGDISEEYAQNTYNKWLRTSGALTFKGKTAEEMLENAKKFQAIFNKIDSSKFSKYEQGYYERQQEILDDYIKELADAAKAQDKLDSALIKSRVQVAFFQANLSDLTQSELQNLTIDGVAGKVVDALEKDGVAVRDLSGTIKDDYLTQIKLAIKSDEDLYSQLQTDTKSIGELMEVRSKFVQQFGENYDKVREDLDKGKLDHLSDDLKGLIYSADPERIKQFAQAWHMATSEVENFAKRFPNLNTATGLMSVDEVKDKYTKIVEIFSDISHDRTLSIEQFENILKNYPEYLNKIGDYEGLMGSLISSIGEESAEAYKNALFSDVMSSANYFAEFKKTLNEEDVKIIEKAGAKSFEDIYQLAQGKEELRGITEALDEYLNKVIEVENESPLKNFMIELKSGLLDEEINNLNEQKDALSKINDERKKEIEYIKAKYALEDARKEKKRVFRAGVGWTFESDETAISEAKEKVDSLDLERQQESLQYQIDSLEQQKKILEAIRNNEQLKKIEEALGANGISTDTADIAMMLAQSLKLDLGGRTKSYKTALSEKEKGLEKDVDTALQTYQTALDEFTKGDKNGRKWEDWNRAERENKLDNLSSLYSDYQKAYDAAKSFGVKNMERWSEDGKIISNAAESDKYSIDRIVVNGLGRHVLDWFKDDIKLRVGDKEFAAELSNSNMTVTQKELNEAYGQAPAKGDVFSHKGKYYVYRGDEWWEVLNDKGGTKFYEYMTGTSANASGTTSFPGGQTLINELGTEAVITPGGTLTALPSKTGIVPADITRNVWALGEVAPTLIARLGSLTQKPLAGNGANTTYEEGQYIDNLTMNVYPAKGDDFNKILEQARAQVRLTRRNN</sequence>
<dbReference type="NCBIfam" id="TIGR01760">
    <property type="entry name" value="tape_meas_TP901"/>
    <property type="match status" value="1"/>
</dbReference>
<keyword evidence="1" id="KW-1245">Viral tail assembly</keyword>
<dbReference type="GO" id="GO:0098003">
    <property type="term" value="P:viral tail assembly"/>
    <property type="evidence" value="ECO:0007669"/>
    <property type="project" value="UniProtKB-KW"/>
</dbReference>
<keyword evidence="3" id="KW-0175">Coiled coil</keyword>
<evidence type="ECO:0000313" key="5">
    <source>
        <dbReference type="EMBL" id="DAF84963.1"/>
    </source>
</evidence>
<reference evidence="5" key="1">
    <citation type="journal article" date="2021" name="Proc. Natl. Acad. Sci. U.S.A.">
        <title>A Catalog of Tens of Thousands of Viruses from Human Metagenomes Reveals Hidden Associations with Chronic Diseases.</title>
        <authorList>
            <person name="Tisza M.J."/>
            <person name="Buck C.B."/>
        </authorList>
    </citation>
    <scope>NUCLEOTIDE SEQUENCE</scope>
    <source>
        <strain evidence="5">CtEw721</strain>
    </source>
</reference>